<evidence type="ECO:0000313" key="6">
    <source>
        <dbReference type="Proteomes" id="UP001198962"/>
    </source>
</evidence>
<dbReference type="InterPro" id="IPR000524">
    <property type="entry name" value="Tscrpt_reg_HTH_GntR"/>
</dbReference>
<gene>
    <name evidence="5" type="ORF">LKD32_01015</name>
</gene>
<evidence type="ECO:0000256" key="2">
    <source>
        <dbReference type="ARBA" id="ARBA00023125"/>
    </source>
</evidence>
<keyword evidence="3" id="KW-0804">Transcription</keyword>
<dbReference type="Pfam" id="PF00392">
    <property type="entry name" value="GntR"/>
    <property type="match status" value="1"/>
</dbReference>
<protein>
    <submittedName>
        <fullName evidence="5">GntR family transcriptional regulator</fullName>
    </submittedName>
</protein>
<accession>A0AAE3DIU2</accession>
<organism evidence="5 6">
    <name type="scientific">Brotaphodocola catenula</name>
    <dbReference type="NCBI Taxonomy" id="2885361"/>
    <lineage>
        <taxon>Bacteria</taxon>
        <taxon>Bacillati</taxon>
        <taxon>Bacillota</taxon>
        <taxon>Clostridia</taxon>
        <taxon>Lachnospirales</taxon>
        <taxon>Lachnospiraceae</taxon>
        <taxon>Brotaphodocola</taxon>
    </lineage>
</organism>
<dbReference type="PROSITE" id="PS50949">
    <property type="entry name" value="HTH_GNTR"/>
    <property type="match status" value="1"/>
</dbReference>
<dbReference type="PANTHER" id="PTHR43537">
    <property type="entry name" value="TRANSCRIPTIONAL REGULATOR, GNTR FAMILY"/>
    <property type="match status" value="1"/>
</dbReference>
<dbReference type="Gene3D" id="1.10.10.10">
    <property type="entry name" value="Winged helix-like DNA-binding domain superfamily/Winged helix DNA-binding domain"/>
    <property type="match status" value="1"/>
</dbReference>
<dbReference type="InterPro" id="IPR036390">
    <property type="entry name" value="WH_DNA-bd_sf"/>
</dbReference>
<keyword evidence="6" id="KW-1185">Reference proteome</keyword>
<dbReference type="SUPFAM" id="SSF46785">
    <property type="entry name" value="Winged helix' DNA-binding domain"/>
    <property type="match status" value="1"/>
</dbReference>
<dbReference type="CDD" id="cd07377">
    <property type="entry name" value="WHTH_GntR"/>
    <property type="match status" value="1"/>
</dbReference>
<dbReference type="GO" id="GO:0003700">
    <property type="term" value="F:DNA-binding transcription factor activity"/>
    <property type="evidence" value="ECO:0007669"/>
    <property type="project" value="InterPro"/>
</dbReference>
<dbReference type="Gene3D" id="1.20.120.530">
    <property type="entry name" value="GntR ligand-binding domain-like"/>
    <property type="match status" value="1"/>
</dbReference>
<proteinExistence type="predicted"/>
<dbReference type="Proteomes" id="UP001198962">
    <property type="component" value="Unassembled WGS sequence"/>
</dbReference>
<dbReference type="EMBL" id="JAJEPU010000002">
    <property type="protein sequence ID" value="MCC2163472.1"/>
    <property type="molecule type" value="Genomic_DNA"/>
</dbReference>
<comment type="caution">
    <text evidence="5">The sequence shown here is derived from an EMBL/GenBank/DDBJ whole genome shotgun (WGS) entry which is preliminary data.</text>
</comment>
<reference evidence="5" key="1">
    <citation type="submission" date="2021-10" db="EMBL/GenBank/DDBJ databases">
        <title>Anaerobic single-cell dispensing facilitates the cultivation of human gut bacteria.</title>
        <authorList>
            <person name="Afrizal A."/>
        </authorList>
    </citation>
    <scope>NUCLEOTIDE SEQUENCE</scope>
    <source>
        <strain evidence="5">CLA-AA-H274</strain>
    </source>
</reference>
<dbReference type="InterPro" id="IPR036388">
    <property type="entry name" value="WH-like_DNA-bd_sf"/>
</dbReference>
<keyword evidence="2" id="KW-0238">DNA-binding</keyword>
<dbReference type="InterPro" id="IPR008920">
    <property type="entry name" value="TF_FadR/GntR_C"/>
</dbReference>
<dbReference type="RefSeq" id="WP_308450336.1">
    <property type="nucleotide sequence ID" value="NZ_JAJEPU010000002.1"/>
</dbReference>
<dbReference type="AlphaFoldDB" id="A0AAE3DIU2"/>
<dbReference type="SUPFAM" id="SSF48008">
    <property type="entry name" value="GntR ligand-binding domain-like"/>
    <property type="match status" value="1"/>
</dbReference>
<feature type="domain" description="HTH gntR-type" evidence="4">
    <location>
        <begin position="10"/>
        <end position="77"/>
    </location>
</feature>
<dbReference type="PANTHER" id="PTHR43537:SF45">
    <property type="entry name" value="GNTR FAMILY REGULATORY PROTEIN"/>
    <property type="match status" value="1"/>
</dbReference>
<dbReference type="SMART" id="SM00895">
    <property type="entry name" value="FCD"/>
    <property type="match status" value="1"/>
</dbReference>
<sequence length="214" mass="24201">MLGLKPIQLLPARERVASALRKAIISKQISEGEVLALETTAQELGVSVTPVREAFQILSRDGLIDLKQNKGAVVLGVNETTIREHYQVRAALESEACVLCCENEVDLDAIRNCVESAQEALDQDNAGDYSNYNQSFHYEIWKASGNEKLKNMLSELWNGLSMGVKSTAQEYATKSLTEHKEILEALEKRDRDLARKRMHRHIIRSMEDVLTRYR</sequence>
<keyword evidence="1" id="KW-0805">Transcription regulation</keyword>
<evidence type="ECO:0000313" key="5">
    <source>
        <dbReference type="EMBL" id="MCC2163472.1"/>
    </source>
</evidence>
<evidence type="ECO:0000256" key="3">
    <source>
        <dbReference type="ARBA" id="ARBA00023163"/>
    </source>
</evidence>
<dbReference type="SMART" id="SM00345">
    <property type="entry name" value="HTH_GNTR"/>
    <property type="match status" value="1"/>
</dbReference>
<dbReference type="GO" id="GO:0003677">
    <property type="term" value="F:DNA binding"/>
    <property type="evidence" value="ECO:0007669"/>
    <property type="project" value="UniProtKB-KW"/>
</dbReference>
<name>A0AAE3DIU2_9FIRM</name>
<dbReference type="Pfam" id="PF07729">
    <property type="entry name" value="FCD"/>
    <property type="match status" value="1"/>
</dbReference>
<evidence type="ECO:0000256" key="1">
    <source>
        <dbReference type="ARBA" id="ARBA00023015"/>
    </source>
</evidence>
<evidence type="ECO:0000259" key="4">
    <source>
        <dbReference type="PROSITE" id="PS50949"/>
    </source>
</evidence>
<dbReference type="InterPro" id="IPR011711">
    <property type="entry name" value="GntR_C"/>
</dbReference>